<dbReference type="SUPFAM" id="SSF159774">
    <property type="entry name" value="YerB-like"/>
    <property type="match status" value="1"/>
</dbReference>
<accession>A0ABQ6IH77</accession>
<sequence>MRTSRALSLSALAVVTSLVAAACSSPDVEEAPAVTATASPTPVERTAVPAAPDDGIPDVVWPLTGADATKADEADLARAALSIKIENSADARPQQNVQNADIVFEEYVEAGISRLIAVYQSDVPETLGPVRSMRPMDKNIMGSMGGPLIFSGAQGRFINATRDTGQEMIAQDTGGYGFFRTSDRSAPHNLYGTPADFYEQTDATAPDQQFAYAYEGQTSNVVDEGKKVSAIDISMSQYSHPGWRWDADEASWMRIEGGEPHTQDDGTQVNAENVVMLWVTVKYTSSSGGSSVPETLVAGESGTGYVAAGDSMVEVEWSKAGQFDPFVITTPAGEDVELVPGNTWVELIPNKGISNDTSIDIS</sequence>
<feature type="domain" description="DUF3048" evidence="3">
    <location>
        <begin position="232"/>
        <end position="345"/>
    </location>
</feature>
<dbReference type="Proteomes" id="UP001157125">
    <property type="component" value="Unassembled WGS sequence"/>
</dbReference>
<dbReference type="Pfam" id="PF11258">
    <property type="entry name" value="DUF3048"/>
    <property type="match status" value="1"/>
</dbReference>
<dbReference type="Pfam" id="PF17479">
    <property type="entry name" value="DUF3048_C"/>
    <property type="match status" value="1"/>
</dbReference>
<dbReference type="RefSeq" id="WP_284328380.1">
    <property type="nucleotide sequence ID" value="NZ_BSUN01000001.1"/>
</dbReference>
<keyword evidence="1" id="KW-0732">Signal</keyword>
<keyword evidence="5" id="KW-1185">Reference proteome</keyword>
<evidence type="ECO:0000259" key="2">
    <source>
        <dbReference type="Pfam" id="PF11258"/>
    </source>
</evidence>
<evidence type="ECO:0000313" key="5">
    <source>
        <dbReference type="Proteomes" id="UP001157125"/>
    </source>
</evidence>
<feature type="signal peptide" evidence="1">
    <location>
        <begin position="1"/>
        <end position="22"/>
    </location>
</feature>
<dbReference type="InterPro" id="IPR035328">
    <property type="entry name" value="DUF3048_C"/>
</dbReference>
<evidence type="ECO:0000313" key="4">
    <source>
        <dbReference type="EMBL" id="GMA36074.1"/>
    </source>
</evidence>
<dbReference type="EMBL" id="BSUN01000001">
    <property type="protein sequence ID" value="GMA36074.1"/>
    <property type="molecule type" value="Genomic_DNA"/>
</dbReference>
<reference evidence="5" key="1">
    <citation type="journal article" date="2019" name="Int. J. Syst. Evol. Microbiol.">
        <title>The Global Catalogue of Microorganisms (GCM) 10K type strain sequencing project: providing services to taxonomists for standard genome sequencing and annotation.</title>
        <authorList>
            <consortium name="The Broad Institute Genomics Platform"/>
            <consortium name="The Broad Institute Genome Sequencing Center for Infectious Disease"/>
            <person name="Wu L."/>
            <person name="Ma J."/>
        </authorList>
    </citation>
    <scope>NUCLEOTIDE SEQUENCE [LARGE SCALE GENOMIC DNA]</scope>
    <source>
        <strain evidence="5">NBRC 112299</strain>
    </source>
</reference>
<organism evidence="4 5">
    <name type="scientific">Demequina litorisediminis</name>
    <dbReference type="NCBI Taxonomy" id="1849022"/>
    <lineage>
        <taxon>Bacteria</taxon>
        <taxon>Bacillati</taxon>
        <taxon>Actinomycetota</taxon>
        <taxon>Actinomycetes</taxon>
        <taxon>Micrococcales</taxon>
        <taxon>Demequinaceae</taxon>
        <taxon>Demequina</taxon>
    </lineage>
</organism>
<evidence type="ECO:0000259" key="3">
    <source>
        <dbReference type="Pfam" id="PF17479"/>
    </source>
</evidence>
<dbReference type="InterPro" id="IPR023158">
    <property type="entry name" value="YerB-like_sf"/>
</dbReference>
<gene>
    <name evidence="4" type="ORF">GCM10025876_22780</name>
</gene>
<protein>
    <recommendedName>
        <fullName evidence="6">Lipoprotein YerB</fullName>
    </recommendedName>
</protein>
<comment type="caution">
    <text evidence="4">The sequence shown here is derived from an EMBL/GenBank/DDBJ whole genome shotgun (WGS) entry which is preliminary data.</text>
</comment>
<feature type="domain" description="DUF3048" evidence="2">
    <location>
        <begin position="64"/>
        <end position="204"/>
    </location>
</feature>
<dbReference type="Gene3D" id="3.50.90.10">
    <property type="entry name" value="YerB-like"/>
    <property type="match status" value="1"/>
</dbReference>
<evidence type="ECO:0008006" key="6">
    <source>
        <dbReference type="Google" id="ProtNLM"/>
    </source>
</evidence>
<feature type="chain" id="PRO_5045591918" description="Lipoprotein YerB" evidence="1">
    <location>
        <begin position="23"/>
        <end position="362"/>
    </location>
</feature>
<proteinExistence type="predicted"/>
<dbReference type="PROSITE" id="PS51257">
    <property type="entry name" value="PROKAR_LIPOPROTEIN"/>
    <property type="match status" value="1"/>
</dbReference>
<dbReference type="InterPro" id="IPR021416">
    <property type="entry name" value="DUF3048_N"/>
</dbReference>
<name>A0ABQ6IH77_9MICO</name>
<evidence type="ECO:0000256" key="1">
    <source>
        <dbReference type="SAM" id="SignalP"/>
    </source>
</evidence>